<dbReference type="OrthoDB" id="3268930at2"/>
<accession>A0A4P7QFF0</accession>
<evidence type="ECO:0000259" key="1">
    <source>
        <dbReference type="Pfam" id="PF13280"/>
    </source>
</evidence>
<dbReference type="PROSITE" id="PS52050">
    <property type="entry name" value="WYL"/>
    <property type="match status" value="1"/>
</dbReference>
<dbReference type="InterPro" id="IPR026881">
    <property type="entry name" value="WYL_dom"/>
</dbReference>
<dbReference type="PANTHER" id="PTHR34580:SF3">
    <property type="entry name" value="PROTEIN PAFB"/>
    <property type="match status" value="1"/>
</dbReference>
<feature type="domain" description="WCX" evidence="2">
    <location>
        <begin position="266"/>
        <end position="333"/>
    </location>
</feature>
<evidence type="ECO:0000259" key="2">
    <source>
        <dbReference type="Pfam" id="PF25583"/>
    </source>
</evidence>
<dbReference type="AlphaFoldDB" id="A0A4P7QFF0"/>
<dbReference type="Pfam" id="PF13280">
    <property type="entry name" value="WYL"/>
    <property type="match status" value="1"/>
</dbReference>
<dbReference type="Proteomes" id="UP000296352">
    <property type="component" value="Chromosome"/>
</dbReference>
<keyword evidence="4" id="KW-1185">Reference proteome</keyword>
<sequence>MAANSPSQADATQARREATIVRLTNLTFVLQGAVSKGGNPERDMDWIRARVDGYGHYPETRAGNDAFYKAVTRDVTTLQRAGVPVSVRKAEGTNRLIFRMEEDQYQLPEVDFSPEEARVLGLASGMGQPGGLTDYSAAGWTKIAASGASRGLDSIPVVTANFDAAGLDATVLRDLNTAYRLGLRISFNYQQRPDADPVRRRMEPWGVVAHEMRNYLVGYDLDRNAPRVFRLARVSDVSASRAKRTVALPTRPLQEFVTDILKGGEKITATVKIPYGHALELADAGQPRGDGTYVLESVPRDWLLRTAASFAPGVEVLEPEELRREIAQHLQAVIEGPIPSPGVSGCVDGKEGE</sequence>
<feature type="domain" description="WYL" evidence="1">
    <location>
        <begin position="171"/>
        <end position="237"/>
    </location>
</feature>
<name>A0A4P7QFF0_9CORY</name>
<reference evidence="3 4" key="1">
    <citation type="submission" date="2019-04" db="EMBL/GenBank/DDBJ databases">
        <title>Corynebacterium endometrii sp. nov., isolated from the uterus of a cow with endometritis.</title>
        <authorList>
            <person name="Ballas P."/>
            <person name="Ruckert C."/>
            <person name="Wagener K."/>
            <person name="Drillich M."/>
            <person name="Kaempfer P."/>
            <person name="Busse H.-J."/>
            <person name="Ehling-Schulz M."/>
        </authorList>
    </citation>
    <scope>NUCLEOTIDE SEQUENCE [LARGE SCALE GENOMIC DNA]</scope>
    <source>
        <strain evidence="3 4">LMM-1653</strain>
    </source>
</reference>
<organism evidence="3 4">
    <name type="scientific">Corynebacterium endometrii</name>
    <dbReference type="NCBI Taxonomy" id="2488819"/>
    <lineage>
        <taxon>Bacteria</taxon>
        <taxon>Bacillati</taxon>
        <taxon>Actinomycetota</taxon>
        <taxon>Actinomycetes</taxon>
        <taxon>Mycobacteriales</taxon>
        <taxon>Corynebacteriaceae</taxon>
        <taxon>Corynebacterium</taxon>
    </lineage>
</organism>
<dbReference type="PANTHER" id="PTHR34580">
    <property type="match status" value="1"/>
</dbReference>
<dbReference type="InterPro" id="IPR051534">
    <property type="entry name" value="CBASS_pafABC_assoc_protein"/>
</dbReference>
<dbReference type="InterPro" id="IPR057727">
    <property type="entry name" value="WCX_dom"/>
</dbReference>
<dbReference type="EMBL" id="CP039247">
    <property type="protein sequence ID" value="QCB28432.1"/>
    <property type="molecule type" value="Genomic_DNA"/>
</dbReference>
<gene>
    <name evidence="3" type="ORF">CENDO_05760</name>
</gene>
<proteinExistence type="predicted"/>
<evidence type="ECO:0000313" key="3">
    <source>
        <dbReference type="EMBL" id="QCB28432.1"/>
    </source>
</evidence>
<dbReference type="KEGG" id="cee:CENDO_05760"/>
<dbReference type="RefSeq" id="WP_136141172.1">
    <property type="nucleotide sequence ID" value="NZ_CP039247.1"/>
</dbReference>
<dbReference type="Pfam" id="PF25583">
    <property type="entry name" value="WCX"/>
    <property type="match status" value="1"/>
</dbReference>
<protein>
    <submittedName>
        <fullName evidence="3">Uncharacterized protein</fullName>
    </submittedName>
</protein>
<evidence type="ECO:0000313" key="4">
    <source>
        <dbReference type="Proteomes" id="UP000296352"/>
    </source>
</evidence>